<dbReference type="OrthoDB" id="1483986at2759"/>
<dbReference type="GO" id="GO:0016740">
    <property type="term" value="F:transferase activity"/>
    <property type="evidence" value="ECO:0007669"/>
    <property type="project" value="UniProtKB-KW"/>
</dbReference>
<keyword evidence="2" id="KW-0808">Transferase</keyword>
<name>A0A484K6Z4_9ASTE</name>
<gene>
    <name evidence="3" type="ORF">CCAM_LOCUS3507</name>
</gene>
<reference evidence="3 4" key="1">
    <citation type="submission" date="2018-04" db="EMBL/GenBank/DDBJ databases">
        <authorList>
            <person name="Vogel A."/>
        </authorList>
    </citation>
    <scope>NUCLEOTIDE SEQUENCE [LARGE SCALE GENOMIC DNA]</scope>
</reference>
<comment type="similarity">
    <text evidence="1">Belongs to the plant acyltransferase family.</text>
</comment>
<dbReference type="Gene3D" id="3.30.559.10">
    <property type="entry name" value="Chloramphenicol acetyltransferase-like domain"/>
    <property type="match status" value="2"/>
</dbReference>
<organism evidence="3 4">
    <name type="scientific">Cuscuta campestris</name>
    <dbReference type="NCBI Taxonomy" id="132261"/>
    <lineage>
        <taxon>Eukaryota</taxon>
        <taxon>Viridiplantae</taxon>
        <taxon>Streptophyta</taxon>
        <taxon>Embryophyta</taxon>
        <taxon>Tracheophyta</taxon>
        <taxon>Spermatophyta</taxon>
        <taxon>Magnoliopsida</taxon>
        <taxon>eudicotyledons</taxon>
        <taxon>Gunneridae</taxon>
        <taxon>Pentapetalae</taxon>
        <taxon>asterids</taxon>
        <taxon>lamiids</taxon>
        <taxon>Solanales</taxon>
        <taxon>Convolvulaceae</taxon>
        <taxon>Cuscuteae</taxon>
        <taxon>Cuscuta</taxon>
        <taxon>Cuscuta subgen. Grammica</taxon>
        <taxon>Cuscuta sect. Cleistogrammica</taxon>
    </lineage>
</organism>
<dbReference type="EMBL" id="OOIL02000203">
    <property type="protein sequence ID" value="VFQ61731.1"/>
    <property type="molecule type" value="Genomic_DNA"/>
</dbReference>
<evidence type="ECO:0000313" key="4">
    <source>
        <dbReference type="Proteomes" id="UP000595140"/>
    </source>
</evidence>
<protein>
    <recommendedName>
        <fullName evidence="5">Benzyl alcohol O-benzoyltransferase</fullName>
    </recommendedName>
</protein>
<evidence type="ECO:0008006" key="5">
    <source>
        <dbReference type="Google" id="ProtNLM"/>
    </source>
</evidence>
<dbReference type="Pfam" id="PF02458">
    <property type="entry name" value="Transferase"/>
    <property type="match status" value="1"/>
</dbReference>
<dbReference type="PANTHER" id="PTHR31147:SF66">
    <property type="entry name" value="OS05G0315700 PROTEIN"/>
    <property type="match status" value="1"/>
</dbReference>
<sequence>MAPPQPLVFTVRRRMPELVSPAGPTPNEIKYLSDIDDQEGLRFQIPVIQFYRRDETNLNGKDPVKVIREALAKALVFYYPMAGRLREGPGRKLMVDCTGEGVVFIEADADVALADFGDALQPPFPCLEELLYDVPGSEGVLHCPLLLIQVTRLSCGGYIFALRLNHTVCDAFGLVQFLNAVAELARGGRSPSVMPVWRRELLDARNLPGATPTFAHHEYDQVPESEGAAVIALDDMAHRSFFFGEGEIAVLRRLLPVRLRRCSTFDVLTACLWRCRTVALRPDPDEEVRVICIVNARSRFNNPPIPRGYYGNAFALPVAMAAAGDLAKKPLGYAVDLVRKAKGEVSEEYMRSVADLMVAKGRPHFAVARTYLVSDLKRAGFGEVDFGWGRPAYGGPAKGGVGAIPGLSSFYIPSKNGTVVPVSLPASAMETFVREVEYMINPHFDQIRSAL</sequence>
<dbReference type="Proteomes" id="UP000595140">
    <property type="component" value="Unassembled WGS sequence"/>
</dbReference>
<dbReference type="InterPro" id="IPR050898">
    <property type="entry name" value="Plant_acyltransferase"/>
</dbReference>
<evidence type="ECO:0000256" key="1">
    <source>
        <dbReference type="ARBA" id="ARBA00009861"/>
    </source>
</evidence>
<keyword evidence="4" id="KW-1185">Reference proteome</keyword>
<proteinExistence type="inferred from homology"/>
<evidence type="ECO:0000256" key="2">
    <source>
        <dbReference type="ARBA" id="ARBA00022679"/>
    </source>
</evidence>
<dbReference type="AlphaFoldDB" id="A0A484K6Z4"/>
<evidence type="ECO:0000313" key="3">
    <source>
        <dbReference type="EMBL" id="VFQ61731.1"/>
    </source>
</evidence>
<dbReference type="PANTHER" id="PTHR31147">
    <property type="entry name" value="ACYL TRANSFERASE 4"/>
    <property type="match status" value="1"/>
</dbReference>
<dbReference type="InterPro" id="IPR023213">
    <property type="entry name" value="CAT-like_dom_sf"/>
</dbReference>
<accession>A0A484K6Z4</accession>